<evidence type="ECO:0000313" key="3">
    <source>
        <dbReference type="Proteomes" id="UP001302443"/>
    </source>
</evidence>
<gene>
    <name evidence="2" type="ORF">QS795_002690</name>
</gene>
<reference evidence="2 3" key="1">
    <citation type="submission" date="2023-09" db="EMBL/GenBank/DDBJ databases">
        <title>Genomic Revisitation and Reclassification of the Genus Providencia.</title>
        <authorList>
            <person name="Dong X."/>
        </authorList>
    </citation>
    <scope>NUCLEOTIDE SEQUENCE [LARGE SCALE GENOMIC DNA]</scope>
    <source>
        <strain evidence="2 3">D4759</strain>
    </source>
</reference>
<sequence>MRTFQTKSQAAALIDRSLNDMVIAITKNPKVFEGKSEIIIDKIKAAKNNGGDGWTEINNAWGIVASGKAKEKIDKYFKKGLRDVSSSENEYLKVSVKSEPKSESLSDKPIKTSSSDEKKTKPHRMMEKIESRLTQFKSDVKSEIKSKLDLIKIKETHKSEESLEVKNTYYSSFEELMDNLKSGASLSEHDLSYIKVLMSYIRTKKSIDGKDQVRTEMENFFMGIIGALHYDSDKKTVLNLFQEQRFLSIYKSYYRTMSYSILSLLEKHHFPKEITAEIKKHIMTYSNENLDKLQSDKVNYMASIRNIKEIKSTSGFDAFNSIDSVKKITLIKKILSDNEFTDEKGERLTTLSHDVKDGRIIEFIKEKMNLDIESLQSECDAKHAEEKSVYDKYIKEKNEIIDTGVNRIQSMLVMKSIRKSIVDSVIDIIQKKRNSTKIDVFSSKIDLIINMLQCKRIKRNKITNDIEHYLNMPMDKLLSEIEIAKSKKSSFKERVFSLFNGFNNRVLNFIYNVRHSFK</sequence>
<dbReference type="RefSeq" id="WP_286272418.1">
    <property type="nucleotide sequence ID" value="NZ_CP135990.1"/>
</dbReference>
<feature type="region of interest" description="Disordered" evidence="1">
    <location>
        <begin position="96"/>
        <end position="126"/>
    </location>
</feature>
<dbReference type="EMBL" id="CP135990">
    <property type="protein sequence ID" value="WPA92704.1"/>
    <property type="molecule type" value="Genomic_DNA"/>
</dbReference>
<dbReference type="Proteomes" id="UP001302443">
    <property type="component" value="Chromosome"/>
</dbReference>
<protein>
    <submittedName>
        <fullName evidence="2">Uncharacterized protein</fullName>
    </submittedName>
</protein>
<keyword evidence="3" id="KW-1185">Reference proteome</keyword>
<accession>A0ABZ0N302</accession>
<evidence type="ECO:0000256" key="1">
    <source>
        <dbReference type="SAM" id="MobiDB-lite"/>
    </source>
</evidence>
<organism evidence="2 3">
    <name type="scientific">Providencia zhijiangensis</name>
    <dbReference type="NCBI Taxonomy" id="3053982"/>
    <lineage>
        <taxon>Bacteria</taxon>
        <taxon>Pseudomonadati</taxon>
        <taxon>Pseudomonadota</taxon>
        <taxon>Gammaproteobacteria</taxon>
        <taxon>Enterobacterales</taxon>
        <taxon>Morganellaceae</taxon>
        <taxon>Providencia</taxon>
    </lineage>
</organism>
<proteinExistence type="predicted"/>
<name>A0ABZ0N302_9GAMM</name>
<evidence type="ECO:0000313" key="2">
    <source>
        <dbReference type="EMBL" id="WPA92704.1"/>
    </source>
</evidence>